<organism evidence="1">
    <name type="scientific">viral metagenome</name>
    <dbReference type="NCBI Taxonomy" id="1070528"/>
    <lineage>
        <taxon>unclassified sequences</taxon>
        <taxon>metagenomes</taxon>
        <taxon>organismal metagenomes</taxon>
    </lineage>
</organism>
<name>A0A6C0ADZ5_9ZZZZ</name>
<protein>
    <submittedName>
        <fullName evidence="1">Uncharacterized protein</fullName>
    </submittedName>
</protein>
<dbReference type="EMBL" id="MN740593">
    <property type="protein sequence ID" value="QHS77731.1"/>
    <property type="molecule type" value="Genomic_DNA"/>
</dbReference>
<sequence>MYLNISEQYCIARRYISPVFKDENLKEIMMRLINGLLTKYKNCSNNYSIDTYKLIFNCKDRNIFALIEFEEDPLLRSMKCVLWKNKKMQITEPDFEILDLMEDMRSVFLDFPKCEEYCVHPPSHEKDKGILVKKARKMRDTYGKLCFNGNQYLYKRHEKNGKLSCRKTQKSFKFSVDSDSESLKSVSDSEEV</sequence>
<reference evidence="1" key="1">
    <citation type="journal article" date="2020" name="Nature">
        <title>Giant virus diversity and host interactions through global metagenomics.</title>
        <authorList>
            <person name="Schulz F."/>
            <person name="Roux S."/>
            <person name="Paez-Espino D."/>
            <person name="Jungbluth S."/>
            <person name="Walsh D.A."/>
            <person name="Denef V.J."/>
            <person name="McMahon K.D."/>
            <person name="Konstantinidis K.T."/>
            <person name="Eloe-Fadrosh E.A."/>
            <person name="Kyrpides N.C."/>
            <person name="Woyke T."/>
        </authorList>
    </citation>
    <scope>NUCLEOTIDE SEQUENCE</scope>
    <source>
        <strain evidence="1">GVMAG-S-1021933-23</strain>
    </source>
</reference>
<dbReference type="AlphaFoldDB" id="A0A6C0ADZ5"/>
<proteinExistence type="predicted"/>
<accession>A0A6C0ADZ5</accession>
<evidence type="ECO:0000313" key="1">
    <source>
        <dbReference type="EMBL" id="QHS77731.1"/>
    </source>
</evidence>